<accession>A0A699XED8</accession>
<comment type="caution">
    <text evidence="1">The sequence shown here is derived from an EMBL/GenBank/DDBJ whole genome shotgun (WGS) entry which is preliminary data.</text>
</comment>
<gene>
    <name evidence="1" type="ORF">Tci_928205</name>
</gene>
<sequence>WYLRESDNLRDLESGKSRGLVTLDSGALLRGTQVQGNLLDFRSSAQRYTSSGKLIGFQLVQRVRIRGSRTRGFDDLWLLSRESLTLVIRR</sequence>
<dbReference type="EMBL" id="BKCJ011827002">
    <property type="protein sequence ID" value="GFD56236.1"/>
    <property type="molecule type" value="Genomic_DNA"/>
</dbReference>
<feature type="non-terminal residue" evidence="1">
    <location>
        <position position="1"/>
    </location>
</feature>
<reference evidence="1" key="1">
    <citation type="journal article" date="2019" name="Sci. Rep.">
        <title>Draft genome of Tanacetum cinerariifolium, the natural source of mosquito coil.</title>
        <authorList>
            <person name="Yamashiro T."/>
            <person name="Shiraishi A."/>
            <person name="Satake H."/>
            <person name="Nakayama K."/>
        </authorList>
    </citation>
    <scope>NUCLEOTIDE SEQUENCE</scope>
</reference>
<proteinExistence type="predicted"/>
<evidence type="ECO:0000313" key="1">
    <source>
        <dbReference type="EMBL" id="GFD56236.1"/>
    </source>
</evidence>
<organism evidence="1">
    <name type="scientific">Tanacetum cinerariifolium</name>
    <name type="common">Dalmatian daisy</name>
    <name type="synonym">Chrysanthemum cinerariifolium</name>
    <dbReference type="NCBI Taxonomy" id="118510"/>
    <lineage>
        <taxon>Eukaryota</taxon>
        <taxon>Viridiplantae</taxon>
        <taxon>Streptophyta</taxon>
        <taxon>Embryophyta</taxon>
        <taxon>Tracheophyta</taxon>
        <taxon>Spermatophyta</taxon>
        <taxon>Magnoliopsida</taxon>
        <taxon>eudicotyledons</taxon>
        <taxon>Gunneridae</taxon>
        <taxon>Pentapetalae</taxon>
        <taxon>asterids</taxon>
        <taxon>campanulids</taxon>
        <taxon>Asterales</taxon>
        <taxon>Asteraceae</taxon>
        <taxon>Asteroideae</taxon>
        <taxon>Anthemideae</taxon>
        <taxon>Anthemidinae</taxon>
        <taxon>Tanacetum</taxon>
    </lineage>
</organism>
<name>A0A699XED8_TANCI</name>
<dbReference type="AlphaFoldDB" id="A0A699XED8"/>
<protein>
    <submittedName>
        <fullName evidence="1">Uncharacterized protein</fullName>
    </submittedName>
</protein>